<reference evidence="2" key="1">
    <citation type="journal article" date="2010" name="Genome Biol.">
        <title>Genome sequence of the necrotrophic plant pathogen Pythium ultimum reveals original pathogenicity mechanisms and effector repertoire.</title>
        <authorList>
            <person name="Levesque C.A."/>
            <person name="Brouwer H."/>
            <person name="Cano L."/>
            <person name="Hamilton J.P."/>
            <person name="Holt C."/>
            <person name="Huitema E."/>
            <person name="Raffaele S."/>
            <person name="Robideau G.P."/>
            <person name="Thines M."/>
            <person name="Win J."/>
            <person name="Zerillo M.M."/>
            <person name="Beakes G.W."/>
            <person name="Boore J.L."/>
            <person name="Busam D."/>
            <person name="Dumas B."/>
            <person name="Ferriera S."/>
            <person name="Fuerstenberg S.I."/>
            <person name="Gachon C.M."/>
            <person name="Gaulin E."/>
            <person name="Govers F."/>
            <person name="Grenville-Briggs L."/>
            <person name="Horner N."/>
            <person name="Hostetler J."/>
            <person name="Jiang R.H."/>
            <person name="Johnson J."/>
            <person name="Krajaejun T."/>
            <person name="Lin H."/>
            <person name="Meijer H.J."/>
            <person name="Moore B."/>
            <person name="Morris P."/>
            <person name="Phuntmart V."/>
            <person name="Puiu D."/>
            <person name="Shetty J."/>
            <person name="Stajich J.E."/>
            <person name="Tripathy S."/>
            <person name="Wawra S."/>
            <person name="van West P."/>
            <person name="Whitty B.R."/>
            <person name="Coutinho P.M."/>
            <person name="Henrissat B."/>
            <person name="Martin F."/>
            <person name="Thomas P.D."/>
            <person name="Tyler B.M."/>
            <person name="De Vries R.P."/>
            <person name="Kamoun S."/>
            <person name="Yandell M."/>
            <person name="Tisserat N."/>
            <person name="Buell C.R."/>
        </authorList>
    </citation>
    <scope>NUCLEOTIDE SEQUENCE</scope>
    <source>
        <strain evidence="2">DAOM:BR144</strain>
    </source>
</reference>
<accession>K3X8P5</accession>
<keyword evidence="2" id="KW-1185">Reference proteome</keyword>
<organism evidence="1 2">
    <name type="scientific">Globisporangium ultimum (strain ATCC 200006 / CBS 805.95 / DAOM BR144)</name>
    <name type="common">Pythium ultimum</name>
    <dbReference type="NCBI Taxonomy" id="431595"/>
    <lineage>
        <taxon>Eukaryota</taxon>
        <taxon>Sar</taxon>
        <taxon>Stramenopiles</taxon>
        <taxon>Oomycota</taxon>
        <taxon>Peronosporomycetes</taxon>
        <taxon>Pythiales</taxon>
        <taxon>Pythiaceae</taxon>
        <taxon>Globisporangium</taxon>
    </lineage>
</organism>
<protein>
    <submittedName>
        <fullName evidence="1">Uncharacterized protein</fullName>
    </submittedName>
</protein>
<dbReference type="InParanoid" id="K3X8P5"/>
<name>K3X8P5_GLOUD</name>
<proteinExistence type="predicted"/>
<evidence type="ECO:0000313" key="2">
    <source>
        <dbReference type="Proteomes" id="UP000019132"/>
    </source>
</evidence>
<dbReference type="EnsemblProtists" id="PYU1_T013594">
    <property type="protein sequence ID" value="PYU1_T013594"/>
    <property type="gene ID" value="PYU1_G013565"/>
</dbReference>
<reference evidence="1" key="3">
    <citation type="submission" date="2015-02" db="UniProtKB">
        <authorList>
            <consortium name="EnsemblProtists"/>
        </authorList>
    </citation>
    <scope>IDENTIFICATION</scope>
    <source>
        <strain evidence="1">DAOM BR144</strain>
    </source>
</reference>
<dbReference type="Proteomes" id="UP000019132">
    <property type="component" value="Unassembled WGS sequence"/>
</dbReference>
<evidence type="ECO:0000313" key="1">
    <source>
        <dbReference type="EnsemblProtists" id="PYU1_T013594"/>
    </source>
</evidence>
<dbReference type="HOGENOM" id="CLU_2836862_0_0_1"/>
<reference evidence="2" key="2">
    <citation type="submission" date="2010-04" db="EMBL/GenBank/DDBJ databases">
        <authorList>
            <person name="Buell R."/>
            <person name="Hamilton J."/>
            <person name="Hostetler J."/>
        </authorList>
    </citation>
    <scope>NUCLEOTIDE SEQUENCE [LARGE SCALE GENOMIC DNA]</scope>
    <source>
        <strain evidence="2">DAOM:BR144</strain>
    </source>
</reference>
<dbReference type="EMBL" id="GL376597">
    <property type="status" value="NOT_ANNOTATED_CDS"/>
    <property type="molecule type" value="Genomic_DNA"/>
</dbReference>
<sequence>MHMGKMDHHQFEMNGHYFSRWRFLPPNLVQRSFSVKGRKDLMEQVEVRKLQRGPDACENIGAEAGA</sequence>
<dbReference type="VEuPathDB" id="FungiDB:PYU1_G013565"/>
<dbReference type="AlphaFoldDB" id="K3X8P5"/>